<sequence length="206" mass="23226">MSSSQSLRPSRTQGARFDDKPLWNHVQVVHVANGGGGQLNLGCLSISNEVLEAIRKEHETVEAKKAKLALNARKKAEYVTIPEVSDLLRKKKIAREWPLEAYSEYGAFSSGSDYFSQAHVINARMFEEPISWWANHEASTPLLQALAVKLLLQPAFSFCWFSSGDQFDIEGQEVAERAQLSLDEPKLERMTFQDVKESEEQLDGDR</sequence>
<reference evidence="2" key="1">
    <citation type="submission" date="2019-11" db="EMBL/GenBank/DDBJ databases">
        <authorList>
            <person name="Liu Y."/>
            <person name="Hou J."/>
            <person name="Li T.-Q."/>
            <person name="Guan C.-H."/>
            <person name="Wu X."/>
            <person name="Wu H.-Z."/>
            <person name="Ling F."/>
            <person name="Zhang R."/>
            <person name="Shi X.-G."/>
            <person name="Ren J.-P."/>
            <person name="Chen E.-F."/>
            <person name="Sun J.-M."/>
        </authorList>
    </citation>
    <scope>NUCLEOTIDE SEQUENCE</scope>
    <source>
        <strain evidence="2">Adult_tree_wgs_1</strain>
        <tissue evidence="2">Leaves</tissue>
    </source>
</reference>
<comment type="caution">
    <text evidence="2">The sequence shown here is derived from an EMBL/GenBank/DDBJ whole genome shotgun (WGS) entry which is preliminary data.</text>
</comment>
<protein>
    <recommendedName>
        <fullName evidence="1">HAT C-terminal dimerisation domain-containing protein</fullName>
    </recommendedName>
</protein>
<evidence type="ECO:0000259" key="1">
    <source>
        <dbReference type="Pfam" id="PF05699"/>
    </source>
</evidence>
<feature type="domain" description="HAT C-terminal dimerisation" evidence="1">
    <location>
        <begin position="112"/>
        <end position="170"/>
    </location>
</feature>
<name>A0A834LWJ1_RHOSS</name>
<keyword evidence="3" id="KW-1185">Reference proteome</keyword>
<evidence type="ECO:0000313" key="2">
    <source>
        <dbReference type="EMBL" id="KAF7150914.1"/>
    </source>
</evidence>
<evidence type="ECO:0000313" key="3">
    <source>
        <dbReference type="Proteomes" id="UP000626092"/>
    </source>
</evidence>
<dbReference type="Proteomes" id="UP000626092">
    <property type="component" value="Unassembled WGS sequence"/>
</dbReference>
<dbReference type="Pfam" id="PF05699">
    <property type="entry name" value="Dimer_Tnp_hAT"/>
    <property type="match status" value="1"/>
</dbReference>
<dbReference type="EMBL" id="WJXA01000002">
    <property type="protein sequence ID" value="KAF7150914.1"/>
    <property type="molecule type" value="Genomic_DNA"/>
</dbReference>
<proteinExistence type="predicted"/>
<dbReference type="InterPro" id="IPR008906">
    <property type="entry name" value="HATC_C_dom"/>
</dbReference>
<organism evidence="2 3">
    <name type="scientific">Rhododendron simsii</name>
    <name type="common">Sims's rhododendron</name>
    <dbReference type="NCBI Taxonomy" id="118357"/>
    <lineage>
        <taxon>Eukaryota</taxon>
        <taxon>Viridiplantae</taxon>
        <taxon>Streptophyta</taxon>
        <taxon>Embryophyta</taxon>
        <taxon>Tracheophyta</taxon>
        <taxon>Spermatophyta</taxon>
        <taxon>Magnoliopsida</taxon>
        <taxon>eudicotyledons</taxon>
        <taxon>Gunneridae</taxon>
        <taxon>Pentapetalae</taxon>
        <taxon>asterids</taxon>
        <taxon>Ericales</taxon>
        <taxon>Ericaceae</taxon>
        <taxon>Ericoideae</taxon>
        <taxon>Rhodoreae</taxon>
        <taxon>Rhododendron</taxon>
    </lineage>
</organism>
<dbReference type="GO" id="GO:0046983">
    <property type="term" value="F:protein dimerization activity"/>
    <property type="evidence" value="ECO:0007669"/>
    <property type="project" value="InterPro"/>
</dbReference>
<accession>A0A834LWJ1</accession>
<gene>
    <name evidence="2" type="ORF">RHSIM_Rhsim02G0150800</name>
</gene>
<dbReference type="AlphaFoldDB" id="A0A834LWJ1"/>
<dbReference type="OrthoDB" id="910804at2759"/>